<keyword evidence="3" id="KW-0540">Nuclease</keyword>
<dbReference type="Pfam" id="PF01934">
    <property type="entry name" value="HepT-like"/>
    <property type="match status" value="1"/>
</dbReference>
<evidence type="ECO:0000256" key="5">
    <source>
        <dbReference type="ARBA" id="ARBA00022801"/>
    </source>
</evidence>
<evidence type="ECO:0000313" key="7">
    <source>
        <dbReference type="Proteomes" id="UP001428817"/>
    </source>
</evidence>
<evidence type="ECO:0000256" key="2">
    <source>
        <dbReference type="ARBA" id="ARBA00022649"/>
    </source>
</evidence>
<dbReference type="RefSeq" id="WP_221499065.1">
    <property type="nucleotide sequence ID" value="NZ_BAABJP010000007.1"/>
</dbReference>
<evidence type="ECO:0000256" key="3">
    <source>
        <dbReference type="ARBA" id="ARBA00022722"/>
    </source>
</evidence>
<comment type="caution">
    <text evidence="6">The sequence shown here is derived from an EMBL/GenBank/DDBJ whole genome shotgun (WGS) entry which is preliminary data.</text>
</comment>
<evidence type="ECO:0000313" key="6">
    <source>
        <dbReference type="EMBL" id="GAA5152444.1"/>
    </source>
</evidence>
<keyword evidence="4" id="KW-0547">Nucleotide-binding</keyword>
<dbReference type="InterPro" id="IPR051813">
    <property type="entry name" value="HepT_RNase_toxin"/>
</dbReference>
<proteinExistence type="predicted"/>
<keyword evidence="1" id="KW-0597">Phosphoprotein</keyword>
<dbReference type="PANTHER" id="PTHR34139:SF1">
    <property type="entry name" value="RNASE MJ1380-RELATED"/>
    <property type="match status" value="1"/>
</dbReference>
<sequence length="109" mass="11983">MTVNVWGTSVLAAVAAISEHTKRGDLDDGLIFDAVRVRLIEIGEAVGALGPELLEYEPDVPWADVRGMRNHLAHRYFDTAHSVVRATLVNDLLPLLAAVERLLRRVASE</sequence>
<keyword evidence="2" id="KW-1277">Toxin-antitoxin system</keyword>
<keyword evidence="5" id="KW-0378">Hydrolase</keyword>
<organism evidence="6 7">
    <name type="scientific">Pseudonocardia eucalypti</name>
    <dbReference type="NCBI Taxonomy" id="648755"/>
    <lineage>
        <taxon>Bacteria</taxon>
        <taxon>Bacillati</taxon>
        <taxon>Actinomycetota</taxon>
        <taxon>Actinomycetes</taxon>
        <taxon>Pseudonocardiales</taxon>
        <taxon>Pseudonocardiaceae</taxon>
        <taxon>Pseudonocardia</taxon>
    </lineage>
</organism>
<evidence type="ECO:0000256" key="1">
    <source>
        <dbReference type="ARBA" id="ARBA00022553"/>
    </source>
</evidence>
<dbReference type="InterPro" id="IPR008201">
    <property type="entry name" value="HepT-like"/>
</dbReference>
<protein>
    <submittedName>
        <fullName evidence="6">DUF86 domain-containing protein</fullName>
    </submittedName>
</protein>
<accession>A0ABP9PUL1</accession>
<name>A0ABP9PUL1_9PSEU</name>
<gene>
    <name evidence="6" type="ORF">GCM10023321_21140</name>
</gene>
<dbReference type="Proteomes" id="UP001428817">
    <property type="component" value="Unassembled WGS sequence"/>
</dbReference>
<evidence type="ECO:0000256" key="4">
    <source>
        <dbReference type="ARBA" id="ARBA00022741"/>
    </source>
</evidence>
<keyword evidence="7" id="KW-1185">Reference proteome</keyword>
<reference evidence="7" key="1">
    <citation type="journal article" date="2019" name="Int. J. Syst. Evol. Microbiol.">
        <title>The Global Catalogue of Microorganisms (GCM) 10K type strain sequencing project: providing services to taxonomists for standard genome sequencing and annotation.</title>
        <authorList>
            <consortium name="The Broad Institute Genomics Platform"/>
            <consortium name="The Broad Institute Genome Sequencing Center for Infectious Disease"/>
            <person name="Wu L."/>
            <person name="Ma J."/>
        </authorList>
    </citation>
    <scope>NUCLEOTIDE SEQUENCE [LARGE SCALE GENOMIC DNA]</scope>
    <source>
        <strain evidence="7">JCM 18303</strain>
    </source>
</reference>
<dbReference type="EMBL" id="BAABJP010000007">
    <property type="protein sequence ID" value="GAA5152444.1"/>
    <property type="molecule type" value="Genomic_DNA"/>
</dbReference>
<dbReference type="PANTHER" id="PTHR34139">
    <property type="entry name" value="UPF0331 PROTEIN MJ0127"/>
    <property type="match status" value="1"/>
</dbReference>